<dbReference type="EMBL" id="CAJVPL010009218">
    <property type="protein sequence ID" value="CAG8677202.1"/>
    <property type="molecule type" value="Genomic_DNA"/>
</dbReference>
<reference evidence="5" key="1">
    <citation type="submission" date="2021-06" db="EMBL/GenBank/DDBJ databases">
        <authorList>
            <person name="Kallberg Y."/>
            <person name="Tangrot J."/>
            <person name="Rosling A."/>
        </authorList>
    </citation>
    <scope>NUCLEOTIDE SEQUENCE</scope>
    <source>
        <strain evidence="5">MT106</strain>
    </source>
</reference>
<comment type="similarity">
    <text evidence="1">Belongs to the peptidase S10 family.</text>
</comment>
<sequence>LTDARQPWASHTFRPGQKKSYRKKSLNSRDENSAVVSSKLCDPNVKQYSGYLDKSGDENIFFWFFESRKDQDSVPITIWLNGGPGCSSMIGLFQELGPCRSINNGTSVEPNSHSWNEVSHLLFIDQPFGVGFSYGDTTKINSTEHASSNLYTFLQRFFDRFPEYANLDLHLFGESFGGRYVPTIARIIYNKNKEIIAGKNDDTIINLKSIGIGNGWIHPIIQYPAYANFACDMDLRKCVETRKPADCSAADNFCLHHIYDVFYNTSGLNNYDMRVSNLTLYPPSDYQGYLNQSHVIKQIGARKSYEECSNSVFDSFAINGENALSSAEDI</sequence>
<keyword evidence="2" id="KW-0121">Carboxypeptidase</keyword>
<keyword evidence="2" id="KW-0645">Protease</keyword>
<evidence type="ECO:0000256" key="4">
    <source>
        <dbReference type="SAM" id="MobiDB-lite"/>
    </source>
</evidence>
<comment type="caution">
    <text evidence="5">The sequence shown here is derived from an EMBL/GenBank/DDBJ whole genome shotgun (WGS) entry which is preliminary data.</text>
</comment>
<feature type="non-terminal residue" evidence="5">
    <location>
        <position position="1"/>
    </location>
</feature>
<keyword evidence="2" id="KW-0378">Hydrolase</keyword>
<proteinExistence type="inferred from homology"/>
<dbReference type="InterPro" id="IPR001563">
    <property type="entry name" value="Peptidase_S10"/>
</dbReference>
<evidence type="ECO:0000256" key="2">
    <source>
        <dbReference type="ARBA" id="ARBA00022645"/>
    </source>
</evidence>
<dbReference type="OrthoDB" id="443318at2759"/>
<evidence type="ECO:0000313" key="5">
    <source>
        <dbReference type="EMBL" id="CAG8677202.1"/>
    </source>
</evidence>
<evidence type="ECO:0000313" key="6">
    <source>
        <dbReference type="Proteomes" id="UP000789831"/>
    </source>
</evidence>
<protein>
    <submittedName>
        <fullName evidence="5">5227_t:CDS:1</fullName>
    </submittedName>
</protein>
<dbReference type="GO" id="GO:0000324">
    <property type="term" value="C:fungal-type vacuole"/>
    <property type="evidence" value="ECO:0007669"/>
    <property type="project" value="TreeGrafter"/>
</dbReference>
<name>A0A9N9EJ20_9GLOM</name>
<dbReference type="Proteomes" id="UP000789831">
    <property type="component" value="Unassembled WGS sequence"/>
</dbReference>
<accession>A0A9N9EJ20</accession>
<dbReference type="Gene3D" id="3.40.50.1820">
    <property type="entry name" value="alpha/beta hydrolase"/>
    <property type="match status" value="1"/>
</dbReference>
<dbReference type="PANTHER" id="PTHR11802:SF64">
    <property type="entry name" value="CARBOXYPEPTIDASE"/>
    <property type="match status" value="1"/>
</dbReference>
<evidence type="ECO:0000256" key="1">
    <source>
        <dbReference type="ARBA" id="ARBA00009431"/>
    </source>
</evidence>
<dbReference type="PRINTS" id="PR00724">
    <property type="entry name" value="CRBOXYPTASEC"/>
</dbReference>
<organism evidence="5 6">
    <name type="scientific">Ambispora gerdemannii</name>
    <dbReference type="NCBI Taxonomy" id="144530"/>
    <lineage>
        <taxon>Eukaryota</taxon>
        <taxon>Fungi</taxon>
        <taxon>Fungi incertae sedis</taxon>
        <taxon>Mucoromycota</taxon>
        <taxon>Glomeromycotina</taxon>
        <taxon>Glomeromycetes</taxon>
        <taxon>Archaeosporales</taxon>
        <taxon>Ambisporaceae</taxon>
        <taxon>Ambispora</taxon>
    </lineage>
</organism>
<gene>
    <name evidence="5" type="ORF">AGERDE_LOCUS12510</name>
</gene>
<dbReference type="GO" id="GO:0006508">
    <property type="term" value="P:proteolysis"/>
    <property type="evidence" value="ECO:0007669"/>
    <property type="project" value="InterPro"/>
</dbReference>
<dbReference type="GO" id="GO:0004185">
    <property type="term" value="F:serine-type carboxypeptidase activity"/>
    <property type="evidence" value="ECO:0007669"/>
    <property type="project" value="InterPro"/>
</dbReference>
<dbReference type="Pfam" id="PF00450">
    <property type="entry name" value="Peptidase_S10"/>
    <property type="match status" value="1"/>
</dbReference>
<evidence type="ECO:0000256" key="3">
    <source>
        <dbReference type="ARBA" id="ARBA00023180"/>
    </source>
</evidence>
<feature type="compositionally biased region" description="Basic residues" evidence="4">
    <location>
        <begin position="16"/>
        <end position="26"/>
    </location>
</feature>
<keyword evidence="3" id="KW-0325">Glycoprotein</keyword>
<dbReference type="PANTHER" id="PTHR11802">
    <property type="entry name" value="SERINE PROTEASE FAMILY S10 SERINE CARBOXYPEPTIDASE"/>
    <property type="match status" value="1"/>
</dbReference>
<keyword evidence="6" id="KW-1185">Reference proteome</keyword>
<dbReference type="AlphaFoldDB" id="A0A9N9EJ20"/>
<feature type="non-terminal residue" evidence="5">
    <location>
        <position position="330"/>
    </location>
</feature>
<dbReference type="SUPFAM" id="SSF53474">
    <property type="entry name" value="alpha/beta-Hydrolases"/>
    <property type="match status" value="1"/>
</dbReference>
<feature type="region of interest" description="Disordered" evidence="4">
    <location>
        <begin position="1"/>
        <end position="30"/>
    </location>
</feature>
<dbReference type="InterPro" id="IPR029058">
    <property type="entry name" value="AB_hydrolase_fold"/>
</dbReference>